<sequence length="230" mass="26341">MEDTGDAKNFKVRGRHFVVTNDRWGQDVTCKHGGYYTCNDRYLPDELQEKKWENAMSLDRYSFGYRRNANYEDYLSFDELVTTVIQTVAYGGNILINIGPGHDGTINMIFQERLLELGDWLSINGEAIYESSPWTVAQKDNLTQNVYYTIRNGNYYASFLKWPVNDEIGILYLGSVSEMFNANTTVSLLGLNGNLFWTKDNNVVKITLPNLALITTKSAWVIKIENAQKK</sequence>
<protein>
    <recommendedName>
        <fullName evidence="3">alpha-L-fucosidase</fullName>
        <ecNumber evidence="3">3.2.1.51</ecNumber>
    </recommendedName>
</protein>
<dbReference type="Proteomes" id="UP000625711">
    <property type="component" value="Unassembled WGS sequence"/>
</dbReference>
<feature type="domain" description="Glycoside hydrolase family 29 N-terminal" evidence="7">
    <location>
        <begin position="16"/>
        <end position="126"/>
    </location>
</feature>
<feature type="domain" description="Alpha-L-fucosidase C-terminal" evidence="8">
    <location>
        <begin position="138"/>
        <end position="225"/>
    </location>
</feature>
<dbReference type="OrthoDB" id="6039950at2759"/>
<dbReference type="Pfam" id="PF16757">
    <property type="entry name" value="Fucosidase_C"/>
    <property type="match status" value="1"/>
</dbReference>
<proteinExistence type="inferred from homology"/>
<dbReference type="EMBL" id="JAACXV010000354">
    <property type="protein sequence ID" value="KAF7279601.1"/>
    <property type="molecule type" value="Genomic_DNA"/>
</dbReference>
<evidence type="ECO:0000256" key="6">
    <source>
        <dbReference type="ARBA" id="ARBA00023295"/>
    </source>
</evidence>
<dbReference type="EC" id="3.2.1.51" evidence="3"/>
<dbReference type="PRINTS" id="PR00741">
    <property type="entry name" value="GLHYDRLASE29"/>
</dbReference>
<dbReference type="SMART" id="SM00812">
    <property type="entry name" value="Alpha_L_fucos"/>
    <property type="match status" value="1"/>
</dbReference>
<dbReference type="SUPFAM" id="SSF51445">
    <property type="entry name" value="(Trans)glycosidases"/>
    <property type="match status" value="1"/>
</dbReference>
<dbReference type="GO" id="GO:0004560">
    <property type="term" value="F:alpha-L-fucosidase activity"/>
    <property type="evidence" value="ECO:0007669"/>
    <property type="project" value="UniProtKB-EC"/>
</dbReference>
<gene>
    <name evidence="9" type="ORF">GWI33_006996</name>
</gene>
<dbReference type="InterPro" id="IPR000933">
    <property type="entry name" value="Glyco_hydro_29"/>
</dbReference>
<dbReference type="AlphaFoldDB" id="A0A834MF37"/>
<comment type="caution">
    <text evidence="9">The sequence shown here is derived from an EMBL/GenBank/DDBJ whole genome shotgun (WGS) entry which is preliminary data.</text>
</comment>
<dbReference type="GO" id="GO:0016139">
    <property type="term" value="P:glycoside catabolic process"/>
    <property type="evidence" value="ECO:0007669"/>
    <property type="project" value="TreeGrafter"/>
</dbReference>
<evidence type="ECO:0000256" key="2">
    <source>
        <dbReference type="ARBA" id="ARBA00007951"/>
    </source>
</evidence>
<dbReference type="GO" id="GO:0006004">
    <property type="term" value="P:fucose metabolic process"/>
    <property type="evidence" value="ECO:0007669"/>
    <property type="project" value="InterPro"/>
</dbReference>
<keyword evidence="6" id="KW-0326">Glycosidase</keyword>
<comment type="function">
    <text evidence="1">Alpha-L-fucosidase is responsible for hydrolyzing the alpha-1,6-linked fucose joined to the reducing-end N-acetylglucosamine of the carbohydrate moieties of glycoproteins.</text>
</comment>
<dbReference type="GO" id="GO:0005764">
    <property type="term" value="C:lysosome"/>
    <property type="evidence" value="ECO:0007669"/>
    <property type="project" value="TreeGrafter"/>
</dbReference>
<dbReference type="PANTHER" id="PTHR10030:SF37">
    <property type="entry name" value="ALPHA-L-FUCOSIDASE-RELATED"/>
    <property type="match status" value="1"/>
</dbReference>
<dbReference type="InterPro" id="IPR013780">
    <property type="entry name" value="Glyco_hydro_b"/>
</dbReference>
<dbReference type="InterPro" id="IPR057739">
    <property type="entry name" value="Glyco_hydro_29_N"/>
</dbReference>
<organism evidence="9 10">
    <name type="scientific">Rhynchophorus ferrugineus</name>
    <name type="common">Red palm weevil</name>
    <name type="synonym">Curculio ferrugineus</name>
    <dbReference type="NCBI Taxonomy" id="354439"/>
    <lineage>
        <taxon>Eukaryota</taxon>
        <taxon>Metazoa</taxon>
        <taxon>Ecdysozoa</taxon>
        <taxon>Arthropoda</taxon>
        <taxon>Hexapoda</taxon>
        <taxon>Insecta</taxon>
        <taxon>Pterygota</taxon>
        <taxon>Neoptera</taxon>
        <taxon>Endopterygota</taxon>
        <taxon>Coleoptera</taxon>
        <taxon>Polyphaga</taxon>
        <taxon>Cucujiformia</taxon>
        <taxon>Curculionidae</taxon>
        <taxon>Dryophthorinae</taxon>
        <taxon>Rhynchophorus</taxon>
    </lineage>
</organism>
<evidence type="ECO:0000259" key="8">
    <source>
        <dbReference type="Pfam" id="PF16757"/>
    </source>
</evidence>
<evidence type="ECO:0000313" key="10">
    <source>
        <dbReference type="Proteomes" id="UP000625711"/>
    </source>
</evidence>
<keyword evidence="4" id="KW-0732">Signal</keyword>
<evidence type="ECO:0000256" key="5">
    <source>
        <dbReference type="ARBA" id="ARBA00022801"/>
    </source>
</evidence>
<dbReference type="Pfam" id="PF01120">
    <property type="entry name" value="Alpha_L_fucos"/>
    <property type="match status" value="1"/>
</dbReference>
<evidence type="ECO:0000256" key="1">
    <source>
        <dbReference type="ARBA" id="ARBA00004071"/>
    </source>
</evidence>
<keyword evidence="5" id="KW-0378">Hydrolase</keyword>
<evidence type="ECO:0000256" key="4">
    <source>
        <dbReference type="ARBA" id="ARBA00022729"/>
    </source>
</evidence>
<name>A0A834MF37_RHYFE</name>
<accession>A0A834MF37</accession>
<evidence type="ECO:0000259" key="7">
    <source>
        <dbReference type="Pfam" id="PF01120"/>
    </source>
</evidence>
<dbReference type="Gene3D" id="3.20.20.80">
    <property type="entry name" value="Glycosidases"/>
    <property type="match status" value="1"/>
</dbReference>
<reference evidence="9" key="1">
    <citation type="submission" date="2020-08" db="EMBL/GenBank/DDBJ databases">
        <title>Genome sequencing and assembly of the red palm weevil Rhynchophorus ferrugineus.</title>
        <authorList>
            <person name="Dias G.B."/>
            <person name="Bergman C.M."/>
            <person name="Manee M."/>
        </authorList>
    </citation>
    <scope>NUCLEOTIDE SEQUENCE</scope>
    <source>
        <strain evidence="9">AA-2017</strain>
        <tissue evidence="9">Whole larva</tissue>
    </source>
</reference>
<dbReference type="PANTHER" id="PTHR10030">
    <property type="entry name" value="ALPHA-L-FUCOSIDASE"/>
    <property type="match status" value="1"/>
</dbReference>
<dbReference type="Gene3D" id="2.60.40.1180">
    <property type="entry name" value="Golgi alpha-mannosidase II"/>
    <property type="match status" value="1"/>
</dbReference>
<dbReference type="InterPro" id="IPR016286">
    <property type="entry name" value="FUC_metazoa-typ"/>
</dbReference>
<evidence type="ECO:0000256" key="3">
    <source>
        <dbReference type="ARBA" id="ARBA00012662"/>
    </source>
</evidence>
<dbReference type="InterPro" id="IPR017853">
    <property type="entry name" value="GH"/>
</dbReference>
<dbReference type="InterPro" id="IPR031919">
    <property type="entry name" value="Fucosidase_C"/>
</dbReference>
<evidence type="ECO:0000313" key="9">
    <source>
        <dbReference type="EMBL" id="KAF7279601.1"/>
    </source>
</evidence>
<keyword evidence="10" id="KW-1185">Reference proteome</keyword>
<comment type="similarity">
    <text evidence="2">Belongs to the glycosyl hydrolase 29 family.</text>
</comment>